<dbReference type="PANTHER" id="PTHR46732">
    <property type="entry name" value="ATP-DEPENDENT PROTEASE LA (LON) DOMAIN PROTEIN"/>
    <property type="match status" value="1"/>
</dbReference>
<organism evidence="2 3">
    <name type="scientific">Niveispirillum lacus</name>
    <dbReference type="NCBI Taxonomy" id="1981099"/>
    <lineage>
        <taxon>Bacteria</taxon>
        <taxon>Pseudomonadati</taxon>
        <taxon>Pseudomonadota</taxon>
        <taxon>Alphaproteobacteria</taxon>
        <taxon>Rhodospirillales</taxon>
        <taxon>Azospirillaceae</taxon>
        <taxon>Niveispirillum</taxon>
    </lineage>
</organism>
<protein>
    <submittedName>
        <fullName evidence="2">Peptidase S16</fullName>
    </submittedName>
</protein>
<dbReference type="EMBL" id="NOXU01000024">
    <property type="protein sequence ID" value="OYQ35941.1"/>
    <property type="molecule type" value="Genomic_DNA"/>
</dbReference>
<comment type="caution">
    <text evidence="2">The sequence shown here is derived from an EMBL/GenBank/DDBJ whole genome shotgun (WGS) entry which is preliminary data.</text>
</comment>
<dbReference type="OrthoDB" id="9806457at2"/>
<dbReference type="SMART" id="SM00464">
    <property type="entry name" value="LON"/>
    <property type="match status" value="1"/>
</dbReference>
<gene>
    <name evidence="2" type="ORF">CHU95_06715</name>
</gene>
<evidence type="ECO:0000313" key="3">
    <source>
        <dbReference type="Proteomes" id="UP000216998"/>
    </source>
</evidence>
<reference evidence="2 3" key="1">
    <citation type="submission" date="2017-07" db="EMBL/GenBank/DDBJ databases">
        <title>Niveispirillum cyanobacteriorum sp. nov., isolated from cyanobacterial aggregates in a eutrophic lake.</title>
        <authorList>
            <person name="Cai H."/>
        </authorList>
    </citation>
    <scope>NUCLEOTIDE SEQUENCE [LARGE SCALE GENOMIC DNA]</scope>
    <source>
        <strain evidence="3">TH1-14</strain>
    </source>
</reference>
<sequence>MSQNPFDLPYDQLPETIPVFPLTGVLLLPRGKLPLNIFEPRYLNMVQDALATNRMIGMIQPRDGGAGHNPPLYEIGCAGRITSFSETEDGRFLITLTGVSRFHIMQEVATTRGYRRVVADWSGFAVDLEDDTPCEMDRGRLDGVLRAYFKQQGISANWESVAQAPLDRLVTSLAMICPFDAPEKQALLESPDLNSRAQLLLALVEMAVHQDGDSGGTARH</sequence>
<dbReference type="PANTHER" id="PTHR46732:SF8">
    <property type="entry name" value="ATP-DEPENDENT PROTEASE LA (LON) DOMAIN PROTEIN"/>
    <property type="match status" value="1"/>
</dbReference>
<dbReference type="Pfam" id="PF02190">
    <property type="entry name" value="LON_substr_bdg"/>
    <property type="match status" value="1"/>
</dbReference>
<dbReference type="Gene3D" id="2.30.130.40">
    <property type="entry name" value="LON domain-like"/>
    <property type="match status" value="1"/>
</dbReference>
<dbReference type="InterPro" id="IPR046336">
    <property type="entry name" value="Lon_prtase_N_sf"/>
</dbReference>
<proteinExistence type="predicted"/>
<name>A0A255Z3D9_9PROT</name>
<dbReference type="PROSITE" id="PS51787">
    <property type="entry name" value="LON_N"/>
    <property type="match status" value="1"/>
</dbReference>
<dbReference type="Proteomes" id="UP000216998">
    <property type="component" value="Unassembled WGS sequence"/>
</dbReference>
<accession>A0A255Z3D9</accession>
<evidence type="ECO:0000259" key="1">
    <source>
        <dbReference type="PROSITE" id="PS51787"/>
    </source>
</evidence>
<evidence type="ECO:0000313" key="2">
    <source>
        <dbReference type="EMBL" id="OYQ35941.1"/>
    </source>
</evidence>
<dbReference type="InterPro" id="IPR015947">
    <property type="entry name" value="PUA-like_sf"/>
</dbReference>
<dbReference type="AlphaFoldDB" id="A0A255Z3D9"/>
<dbReference type="SUPFAM" id="SSF88697">
    <property type="entry name" value="PUA domain-like"/>
    <property type="match status" value="1"/>
</dbReference>
<feature type="domain" description="Lon N-terminal" evidence="1">
    <location>
        <begin position="17"/>
        <end position="208"/>
    </location>
</feature>
<dbReference type="RefSeq" id="WP_094454981.1">
    <property type="nucleotide sequence ID" value="NZ_NOXU01000024.1"/>
</dbReference>
<dbReference type="InterPro" id="IPR003111">
    <property type="entry name" value="Lon_prtase_N"/>
</dbReference>
<keyword evidence="3" id="KW-1185">Reference proteome</keyword>